<protein>
    <submittedName>
        <fullName evidence="2">Uncharacterized protein DUF3558</fullName>
    </submittedName>
</protein>
<reference evidence="2 3" key="1">
    <citation type="submission" date="2018-07" db="EMBL/GenBank/DDBJ databases">
        <title>Genomic Encyclopedia of Type Strains, Phase IV (KMG-IV): sequencing the most valuable type-strain genomes for metagenomic binning, comparative biology and taxonomic classification.</title>
        <authorList>
            <person name="Goeker M."/>
        </authorList>
    </citation>
    <scope>NUCLEOTIDE SEQUENCE [LARGE SCALE GENOMIC DNA]</scope>
    <source>
        <strain evidence="2 3">DSM 44290</strain>
    </source>
</reference>
<sequence length="223" mass="23459">MRRALDHSVSGYGCRPPARRGTVLAARRGCDDRIGVRMSRSLKVVFAAAVAVGVAGCGPSTDGPSSSSTQTVPTTTAAATTSAAPAVWDPCTIPDSAIGGLGLNVATKDNKIAGTEFDGWKVCHWAAGDKKYDFTMLSSSHTLAEARQRTDYQEYSDTTVGSHPSLQYRPVGSGRDLNCWISAEISSGIVDFKVTNRYGSSGLGDPCAEVHRLADGLAQYLPS</sequence>
<dbReference type="STRING" id="1210086.GCA_001613105_01539"/>
<evidence type="ECO:0000256" key="1">
    <source>
        <dbReference type="SAM" id="MobiDB-lite"/>
    </source>
</evidence>
<accession>A0A370I790</accession>
<gene>
    <name evidence="2" type="ORF">DFR76_104342</name>
</gene>
<feature type="region of interest" description="Disordered" evidence="1">
    <location>
        <begin position="59"/>
        <end position="79"/>
    </location>
</feature>
<organism evidence="2 3">
    <name type="scientific">Nocardia pseudobrasiliensis</name>
    <dbReference type="NCBI Taxonomy" id="45979"/>
    <lineage>
        <taxon>Bacteria</taxon>
        <taxon>Bacillati</taxon>
        <taxon>Actinomycetota</taxon>
        <taxon>Actinomycetes</taxon>
        <taxon>Mycobacteriales</taxon>
        <taxon>Nocardiaceae</taxon>
        <taxon>Nocardia</taxon>
    </lineage>
</organism>
<evidence type="ECO:0000313" key="3">
    <source>
        <dbReference type="Proteomes" id="UP000254869"/>
    </source>
</evidence>
<dbReference type="AlphaFoldDB" id="A0A370I790"/>
<dbReference type="EMBL" id="QQBC01000004">
    <property type="protein sequence ID" value="RDI66592.1"/>
    <property type="molecule type" value="Genomic_DNA"/>
</dbReference>
<dbReference type="Pfam" id="PF12079">
    <property type="entry name" value="DUF3558"/>
    <property type="match status" value="1"/>
</dbReference>
<name>A0A370I790_9NOCA</name>
<dbReference type="InterPro" id="IPR024520">
    <property type="entry name" value="DUF3558"/>
</dbReference>
<keyword evidence="3" id="KW-1185">Reference proteome</keyword>
<dbReference type="Proteomes" id="UP000254869">
    <property type="component" value="Unassembled WGS sequence"/>
</dbReference>
<comment type="caution">
    <text evidence="2">The sequence shown here is derived from an EMBL/GenBank/DDBJ whole genome shotgun (WGS) entry which is preliminary data.</text>
</comment>
<proteinExistence type="predicted"/>
<evidence type="ECO:0000313" key="2">
    <source>
        <dbReference type="EMBL" id="RDI66592.1"/>
    </source>
</evidence>